<dbReference type="GeneID" id="6017172"/>
<dbReference type="HOGENOM" id="CLU_382168_0_0_1"/>
<comment type="caution">
    <text evidence="3">The sequence shown here is derived from an EMBL/GenBank/DDBJ whole genome shotgun (WGS) entry which is preliminary data.</text>
</comment>
<feature type="compositionally biased region" description="Acidic residues" evidence="2">
    <location>
        <begin position="200"/>
        <end position="211"/>
    </location>
</feature>
<dbReference type="InParanoid" id="A8PD41"/>
<feature type="compositionally biased region" description="Low complexity" evidence="2">
    <location>
        <begin position="464"/>
        <end position="476"/>
    </location>
</feature>
<feature type="region of interest" description="Disordered" evidence="2">
    <location>
        <begin position="117"/>
        <end position="307"/>
    </location>
</feature>
<dbReference type="KEGG" id="cci:CC1G_07255"/>
<evidence type="ECO:0000313" key="3">
    <source>
        <dbReference type="EMBL" id="EAU81325.2"/>
    </source>
</evidence>
<dbReference type="EMBL" id="AACS02000006">
    <property type="protein sequence ID" value="EAU81325.2"/>
    <property type="molecule type" value="Genomic_DNA"/>
</dbReference>
<proteinExistence type="predicted"/>
<evidence type="ECO:0000256" key="2">
    <source>
        <dbReference type="SAM" id="MobiDB-lite"/>
    </source>
</evidence>
<sequence>MSTASSNAVPPGKALTSALRNLEKFINSRPHTWGKDKSDDKVLFVTASYSLIDLLARDPKYDPYRKKEYLGDAIFLWLKYLAKREGLRKDPETVNLARFKHQVFQVPIDVPLLSGKAYNPHPSLSGPQERSPSAAPTNLPPSTGKRPAPPVPKPQPTNRSKVNDVDEETSPTESAKAGGSKNTSTSRTGKGKQASRAGDGEDSSMEVDENESAPKRKAKKIKADDGPSWNSKDDTDDSYRESDDDADETDSDKPKAIKKDLAKKKASTSKGPSVPVKRTRADDDGNAGAAKRSKPNVPDGYYEASKPCDTCRDKGLTCFISKPRVACYSCKPPGQKRVATCNFSARRRKAQNDDGAKDDRLPEDVTEDVSTVNGDDPEEEEPTSASAIKRSRQDPAANAKHQAKNGQFSPPPRNSLDVVAEHAWLQSMSRQAKDSASAVSGTSTNQKGAKSDSMSVVSASGDPASAVASTTNSNSNDKASSLSRVAPAALVEFSSPNIERMVTRLLMENARQQASINYLTATLEVLLEDAKEYEAILATAATQDARIKTLEAQIDSAEKEIQRIHKDRENDAKVLTDQNNVNTERIQGLAATVAVVNNWVASKIKAELGTAFVPPTETTINGIHIPMPLATTGSTSPNSGPVTPNPASNVDCSNGSSTNPPPPQHRVIDDEHSGDKGEMLQYIKYPEEGPSSAGVDAQSTFLHQNGLQETEEVERLMREGVSST</sequence>
<accession>A8PD41</accession>
<feature type="compositionally biased region" description="Basic and acidic residues" evidence="2">
    <location>
        <begin position="666"/>
        <end position="678"/>
    </location>
</feature>
<feature type="compositionally biased region" description="Polar residues" evidence="2">
    <location>
        <begin position="125"/>
        <end position="136"/>
    </location>
</feature>
<dbReference type="RefSeq" id="XP_001840525.2">
    <property type="nucleotide sequence ID" value="XM_001840473.2"/>
</dbReference>
<feature type="coiled-coil region" evidence="1">
    <location>
        <begin position="523"/>
        <end position="567"/>
    </location>
</feature>
<feature type="compositionally biased region" description="Polar residues" evidence="2">
    <location>
        <begin position="631"/>
        <end position="658"/>
    </location>
</feature>
<evidence type="ECO:0000313" key="4">
    <source>
        <dbReference type="Proteomes" id="UP000001861"/>
    </source>
</evidence>
<reference evidence="3 4" key="1">
    <citation type="journal article" date="2010" name="Proc. Natl. Acad. Sci. U.S.A.">
        <title>Insights into evolution of multicellular fungi from the assembled chromosomes of the mushroom Coprinopsis cinerea (Coprinus cinereus).</title>
        <authorList>
            <person name="Stajich J.E."/>
            <person name="Wilke S.K."/>
            <person name="Ahren D."/>
            <person name="Au C.H."/>
            <person name="Birren B.W."/>
            <person name="Borodovsky M."/>
            <person name="Burns C."/>
            <person name="Canback B."/>
            <person name="Casselton L.A."/>
            <person name="Cheng C.K."/>
            <person name="Deng J."/>
            <person name="Dietrich F.S."/>
            <person name="Fargo D.C."/>
            <person name="Farman M.L."/>
            <person name="Gathman A.C."/>
            <person name="Goldberg J."/>
            <person name="Guigo R."/>
            <person name="Hoegger P.J."/>
            <person name="Hooker J.B."/>
            <person name="Huggins A."/>
            <person name="James T.Y."/>
            <person name="Kamada T."/>
            <person name="Kilaru S."/>
            <person name="Kodira C."/>
            <person name="Kues U."/>
            <person name="Kupfer D."/>
            <person name="Kwan H.S."/>
            <person name="Lomsadze A."/>
            <person name="Li W."/>
            <person name="Lilly W.W."/>
            <person name="Ma L.J."/>
            <person name="Mackey A.J."/>
            <person name="Manning G."/>
            <person name="Martin F."/>
            <person name="Muraguchi H."/>
            <person name="Natvig D.O."/>
            <person name="Palmerini H."/>
            <person name="Ramesh M.A."/>
            <person name="Rehmeyer C.J."/>
            <person name="Roe B.A."/>
            <person name="Shenoy N."/>
            <person name="Stanke M."/>
            <person name="Ter-Hovhannisyan V."/>
            <person name="Tunlid A."/>
            <person name="Velagapudi R."/>
            <person name="Vision T.J."/>
            <person name="Zeng Q."/>
            <person name="Zolan M.E."/>
            <person name="Pukkila P.J."/>
        </authorList>
    </citation>
    <scope>NUCLEOTIDE SEQUENCE [LARGE SCALE GENOMIC DNA]</scope>
    <source>
        <strain evidence="4">Okayama-7 / 130 / ATCC MYA-4618 / FGSC 9003</strain>
    </source>
</reference>
<dbReference type="AlphaFoldDB" id="A8PD41"/>
<protein>
    <submittedName>
        <fullName evidence="3">Uncharacterized protein</fullName>
    </submittedName>
</protein>
<feature type="compositionally biased region" description="Polar residues" evidence="2">
    <location>
        <begin position="437"/>
        <end position="458"/>
    </location>
</feature>
<keyword evidence="4" id="KW-1185">Reference proteome</keyword>
<gene>
    <name evidence="3" type="ORF">CC1G_07255</name>
</gene>
<feature type="compositionally biased region" description="Basic and acidic residues" evidence="2">
    <location>
        <begin position="350"/>
        <end position="363"/>
    </location>
</feature>
<keyword evidence="1" id="KW-0175">Coiled coil</keyword>
<dbReference type="VEuPathDB" id="FungiDB:CC1G_07255"/>
<dbReference type="Proteomes" id="UP000001861">
    <property type="component" value="Unassembled WGS sequence"/>
</dbReference>
<feature type="compositionally biased region" description="Basic and acidic residues" evidence="2">
    <location>
        <begin position="221"/>
        <end position="241"/>
    </location>
</feature>
<feature type="region of interest" description="Disordered" evidence="2">
    <location>
        <begin position="427"/>
        <end position="482"/>
    </location>
</feature>
<name>A8PD41_COPC7</name>
<organism evidence="3 4">
    <name type="scientific">Coprinopsis cinerea (strain Okayama-7 / 130 / ATCC MYA-4618 / FGSC 9003)</name>
    <name type="common">Inky cap fungus</name>
    <name type="synonym">Hormographiella aspergillata</name>
    <dbReference type="NCBI Taxonomy" id="240176"/>
    <lineage>
        <taxon>Eukaryota</taxon>
        <taxon>Fungi</taxon>
        <taxon>Dikarya</taxon>
        <taxon>Basidiomycota</taxon>
        <taxon>Agaricomycotina</taxon>
        <taxon>Agaricomycetes</taxon>
        <taxon>Agaricomycetidae</taxon>
        <taxon>Agaricales</taxon>
        <taxon>Agaricineae</taxon>
        <taxon>Psathyrellaceae</taxon>
        <taxon>Coprinopsis</taxon>
    </lineage>
</organism>
<evidence type="ECO:0000256" key="1">
    <source>
        <dbReference type="SAM" id="Coils"/>
    </source>
</evidence>
<feature type="region of interest" description="Disordered" evidence="2">
    <location>
        <begin position="629"/>
        <end position="678"/>
    </location>
</feature>
<feature type="region of interest" description="Disordered" evidence="2">
    <location>
        <begin position="331"/>
        <end position="415"/>
    </location>
</feature>
<feature type="compositionally biased region" description="Basic and acidic residues" evidence="2">
    <location>
        <begin position="251"/>
        <end position="260"/>
    </location>
</feature>